<evidence type="ECO:0000256" key="1">
    <source>
        <dbReference type="SAM" id="MobiDB-lite"/>
    </source>
</evidence>
<protein>
    <submittedName>
        <fullName evidence="2">Uncharacterized protein</fullName>
    </submittedName>
</protein>
<proteinExistence type="predicted"/>
<organism evidence="2 3">
    <name type="scientific">Elysia crispata</name>
    <name type="common">lettuce slug</name>
    <dbReference type="NCBI Taxonomy" id="231223"/>
    <lineage>
        <taxon>Eukaryota</taxon>
        <taxon>Metazoa</taxon>
        <taxon>Spiralia</taxon>
        <taxon>Lophotrochozoa</taxon>
        <taxon>Mollusca</taxon>
        <taxon>Gastropoda</taxon>
        <taxon>Heterobranchia</taxon>
        <taxon>Euthyneura</taxon>
        <taxon>Panpulmonata</taxon>
        <taxon>Sacoglossa</taxon>
        <taxon>Placobranchoidea</taxon>
        <taxon>Plakobranchidae</taxon>
        <taxon>Elysia</taxon>
    </lineage>
</organism>
<evidence type="ECO:0000313" key="3">
    <source>
        <dbReference type="Proteomes" id="UP001283361"/>
    </source>
</evidence>
<evidence type="ECO:0000313" key="2">
    <source>
        <dbReference type="EMBL" id="KAK3766132.1"/>
    </source>
</evidence>
<dbReference type="Proteomes" id="UP001283361">
    <property type="component" value="Unassembled WGS sequence"/>
</dbReference>
<gene>
    <name evidence="2" type="ORF">RRG08_065850</name>
</gene>
<name>A0AAE0ZB47_9GAST</name>
<accession>A0AAE0ZB47</accession>
<dbReference type="EMBL" id="JAWDGP010004261">
    <property type="protein sequence ID" value="KAK3766132.1"/>
    <property type="molecule type" value="Genomic_DNA"/>
</dbReference>
<reference evidence="2" key="1">
    <citation type="journal article" date="2023" name="G3 (Bethesda)">
        <title>A reference genome for the long-term kleptoplast-retaining sea slug Elysia crispata morphotype clarki.</title>
        <authorList>
            <person name="Eastman K.E."/>
            <person name="Pendleton A.L."/>
            <person name="Shaikh M.A."/>
            <person name="Suttiyut T."/>
            <person name="Ogas R."/>
            <person name="Tomko P."/>
            <person name="Gavelis G."/>
            <person name="Widhalm J.R."/>
            <person name="Wisecaver J.H."/>
        </authorList>
    </citation>
    <scope>NUCLEOTIDE SEQUENCE</scope>
    <source>
        <strain evidence="2">ECLA1</strain>
    </source>
</reference>
<feature type="region of interest" description="Disordered" evidence="1">
    <location>
        <begin position="58"/>
        <end position="79"/>
    </location>
</feature>
<dbReference type="AlphaFoldDB" id="A0AAE0ZB47"/>
<comment type="caution">
    <text evidence="2">The sequence shown here is derived from an EMBL/GenBank/DDBJ whole genome shotgun (WGS) entry which is preliminary data.</text>
</comment>
<sequence>MADLASFTKHLVIIVFHRPLTVDTSYGEEAGRAAVGRRLTCAPVSKLFFPLNETIPTKEQKTISKDSKEQTRREPVKGSKEPCMPGACLECLAPGPSRACGQVCTGVAWRAQSCLSSCNQPLSRSWLIARIPRTRHIITVQTSTRLTWIPSAAGAEGSAIDLVSGPKNACSGAGVEGEFMGEGGGGWSHQNGEGL</sequence>
<keyword evidence="3" id="KW-1185">Reference proteome</keyword>